<protein>
    <submittedName>
        <fullName evidence="1">Nucleotidyltransferase domain-containing protein</fullName>
    </submittedName>
</protein>
<sequence length="274" mass="31490">MTEANLAPPNDAAIPDDVHAEILRRLARAEEEHGVRILLAVESGSRAWGFASPNSDYDVRFIYAHPPRWYQAVDLEERRDVIEYPIVDDIDLNGWDLRKALRLFWKSNPAFVEWIQSPIRYIERGGFAAGARVLLPQAYSVESGMYHYRSMGKNTERAYLRDAQVSLKKYFYALRPLLSVLWLERYGTPAPIEFARLLHLVADRPDLVADIDDLLARKRNAPEAWVGDPVPRIDAFVREQLARLETMQPDVERHRSALPGLNTLFHRTLDETGD</sequence>
<gene>
    <name evidence="1" type="ORF">GCM10023307_21030</name>
</gene>
<evidence type="ECO:0000313" key="2">
    <source>
        <dbReference type="Proteomes" id="UP001499959"/>
    </source>
</evidence>
<dbReference type="Proteomes" id="UP001499959">
    <property type="component" value="Unassembled WGS sequence"/>
</dbReference>
<dbReference type="EMBL" id="BAABJE010000010">
    <property type="protein sequence ID" value="GAA4795121.1"/>
    <property type="molecule type" value="Genomic_DNA"/>
</dbReference>
<dbReference type="Pfam" id="PF10127">
    <property type="entry name" value="RlaP"/>
    <property type="match status" value="1"/>
</dbReference>
<dbReference type="RefSeq" id="WP_345303275.1">
    <property type="nucleotide sequence ID" value="NZ_BAABJE010000010.1"/>
</dbReference>
<name>A0ABP9BHT0_9GAMM</name>
<comment type="caution">
    <text evidence="1">The sequence shown here is derived from an EMBL/GenBank/DDBJ whole genome shotgun (WGS) entry which is preliminary data.</text>
</comment>
<keyword evidence="2" id="KW-1185">Reference proteome</keyword>
<dbReference type="PANTHER" id="PTHR34817:SF2">
    <property type="entry name" value="NUCLEOTIDYLTRANSFERASE"/>
    <property type="match status" value="1"/>
</dbReference>
<dbReference type="InterPro" id="IPR018775">
    <property type="entry name" value="RlaP"/>
</dbReference>
<evidence type="ECO:0000313" key="1">
    <source>
        <dbReference type="EMBL" id="GAA4795121.1"/>
    </source>
</evidence>
<reference evidence="2" key="1">
    <citation type="journal article" date="2019" name="Int. J. Syst. Evol. Microbiol.">
        <title>The Global Catalogue of Microorganisms (GCM) 10K type strain sequencing project: providing services to taxonomists for standard genome sequencing and annotation.</title>
        <authorList>
            <consortium name="The Broad Institute Genomics Platform"/>
            <consortium name="The Broad Institute Genome Sequencing Center for Infectious Disease"/>
            <person name="Wu L."/>
            <person name="Ma J."/>
        </authorList>
    </citation>
    <scope>NUCLEOTIDE SEQUENCE [LARGE SCALE GENOMIC DNA]</scope>
    <source>
        <strain evidence="2">JCM 18204</strain>
    </source>
</reference>
<dbReference type="PANTHER" id="PTHR34817">
    <property type="entry name" value="NUCLEOTIDYLTRANSFERASE"/>
    <property type="match status" value="1"/>
</dbReference>
<organism evidence="1 2">
    <name type="scientific">Lysobacter hankyongensis</name>
    <dbReference type="NCBI Taxonomy" id="1176535"/>
    <lineage>
        <taxon>Bacteria</taxon>
        <taxon>Pseudomonadati</taxon>
        <taxon>Pseudomonadota</taxon>
        <taxon>Gammaproteobacteria</taxon>
        <taxon>Lysobacterales</taxon>
        <taxon>Lysobacteraceae</taxon>
        <taxon>Lysobacter</taxon>
    </lineage>
</organism>
<proteinExistence type="predicted"/>
<accession>A0ABP9BHT0</accession>